<dbReference type="Gene3D" id="2.60.120.10">
    <property type="entry name" value="Jelly Rolls"/>
    <property type="match status" value="1"/>
</dbReference>
<dbReference type="InterPro" id="IPR014710">
    <property type="entry name" value="RmlC-like_jellyroll"/>
</dbReference>
<evidence type="ECO:0000313" key="6">
    <source>
        <dbReference type="EMBL" id="TNJ65888.1"/>
    </source>
</evidence>
<dbReference type="InterPro" id="IPR018060">
    <property type="entry name" value="HTH_AraC"/>
</dbReference>
<dbReference type="PANTHER" id="PTHR43280">
    <property type="entry name" value="ARAC-FAMILY TRANSCRIPTIONAL REGULATOR"/>
    <property type="match status" value="1"/>
</dbReference>
<dbReference type="PROSITE" id="PS01124">
    <property type="entry name" value="HTH_ARAC_FAMILY_2"/>
    <property type="match status" value="1"/>
</dbReference>
<evidence type="ECO:0000259" key="5">
    <source>
        <dbReference type="PROSITE" id="PS01124"/>
    </source>
</evidence>
<evidence type="ECO:0000256" key="2">
    <source>
        <dbReference type="ARBA" id="ARBA00023125"/>
    </source>
</evidence>
<dbReference type="InterPro" id="IPR018062">
    <property type="entry name" value="HTH_AraC-typ_CS"/>
</dbReference>
<dbReference type="PANTHER" id="PTHR43280:SF27">
    <property type="entry name" value="TRANSCRIPTIONAL REGULATOR MTLR"/>
    <property type="match status" value="1"/>
</dbReference>
<sequence length="318" mass="36903">MWREADSRTYKHREAERNEPMKRESGSQPRRLLNEQYMQLNRSFNFFVQRLKQPSPLHWHEFYEMCVITEGTGMNVLNGVAHPLERGSLFLLTPADFHEIYPDPNSVLHVYNVIFSEEMLVGELRELLLYGNASRMIRLDKEALLRVEQEYLVIDREMREPKTAQRLMVKGALERILIELLRQREIGSVGRGLLGDAAATSSHDAVASALLFIHHHFREPLSLQDAAREANLAPGYFSTCFRQTTGITFQHYLQNLRIEFGAALLLASEWPVTDICYASGFRTLTHFERVFRNKYGCSPRQYQQQGPWNAKGQRPHQP</sequence>
<dbReference type="InterPro" id="IPR009057">
    <property type="entry name" value="Homeodomain-like_sf"/>
</dbReference>
<dbReference type="SUPFAM" id="SSF51215">
    <property type="entry name" value="Regulatory protein AraC"/>
    <property type="match status" value="1"/>
</dbReference>
<evidence type="ECO:0000313" key="7">
    <source>
        <dbReference type="Proteomes" id="UP000307943"/>
    </source>
</evidence>
<evidence type="ECO:0000256" key="1">
    <source>
        <dbReference type="ARBA" id="ARBA00023015"/>
    </source>
</evidence>
<proteinExistence type="predicted"/>
<keyword evidence="7" id="KW-1185">Reference proteome</keyword>
<name>A0A5C4TA10_9BACL</name>
<keyword evidence="1" id="KW-0805">Transcription regulation</keyword>
<feature type="compositionally biased region" description="Basic and acidic residues" evidence="4">
    <location>
        <begin position="1"/>
        <end position="25"/>
    </location>
</feature>
<dbReference type="SUPFAM" id="SSF46689">
    <property type="entry name" value="Homeodomain-like"/>
    <property type="match status" value="2"/>
</dbReference>
<dbReference type="GO" id="GO:0043565">
    <property type="term" value="F:sequence-specific DNA binding"/>
    <property type="evidence" value="ECO:0007669"/>
    <property type="project" value="InterPro"/>
</dbReference>
<dbReference type="Proteomes" id="UP000307943">
    <property type="component" value="Unassembled WGS sequence"/>
</dbReference>
<accession>A0A5C4TA10</accession>
<evidence type="ECO:0000256" key="3">
    <source>
        <dbReference type="ARBA" id="ARBA00023163"/>
    </source>
</evidence>
<dbReference type="EMBL" id="VDCQ01000015">
    <property type="protein sequence ID" value="TNJ65888.1"/>
    <property type="molecule type" value="Genomic_DNA"/>
</dbReference>
<dbReference type="InterPro" id="IPR003313">
    <property type="entry name" value="AraC-bd"/>
</dbReference>
<evidence type="ECO:0000256" key="4">
    <source>
        <dbReference type="SAM" id="MobiDB-lite"/>
    </source>
</evidence>
<protein>
    <submittedName>
        <fullName evidence="6">Helix-turn-helix domain-containing protein</fullName>
    </submittedName>
</protein>
<dbReference type="InterPro" id="IPR037923">
    <property type="entry name" value="HTH-like"/>
</dbReference>
<feature type="region of interest" description="Disordered" evidence="4">
    <location>
        <begin position="298"/>
        <end position="318"/>
    </location>
</feature>
<comment type="caution">
    <text evidence="6">The sequence shown here is derived from an EMBL/GenBank/DDBJ whole genome shotgun (WGS) entry which is preliminary data.</text>
</comment>
<keyword evidence="3" id="KW-0804">Transcription</keyword>
<dbReference type="Gene3D" id="1.10.10.60">
    <property type="entry name" value="Homeodomain-like"/>
    <property type="match status" value="2"/>
</dbReference>
<feature type="domain" description="HTH araC/xylS-type" evidence="5">
    <location>
        <begin position="207"/>
        <end position="305"/>
    </location>
</feature>
<dbReference type="Pfam" id="PF02311">
    <property type="entry name" value="AraC_binding"/>
    <property type="match status" value="1"/>
</dbReference>
<gene>
    <name evidence="6" type="ORF">FE784_13300</name>
</gene>
<feature type="region of interest" description="Disordered" evidence="4">
    <location>
        <begin position="1"/>
        <end position="30"/>
    </location>
</feature>
<dbReference type="AlphaFoldDB" id="A0A5C4TA10"/>
<dbReference type="OrthoDB" id="241790at2"/>
<dbReference type="GO" id="GO:0003700">
    <property type="term" value="F:DNA-binding transcription factor activity"/>
    <property type="evidence" value="ECO:0007669"/>
    <property type="project" value="InterPro"/>
</dbReference>
<dbReference type="PROSITE" id="PS00041">
    <property type="entry name" value="HTH_ARAC_FAMILY_1"/>
    <property type="match status" value="1"/>
</dbReference>
<organism evidence="6 7">
    <name type="scientific">Paenibacillus hemerocallicola</name>
    <dbReference type="NCBI Taxonomy" id="1172614"/>
    <lineage>
        <taxon>Bacteria</taxon>
        <taxon>Bacillati</taxon>
        <taxon>Bacillota</taxon>
        <taxon>Bacilli</taxon>
        <taxon>Bacillales</taxon>
        <taxon>Paenibacillaceae</taxon>
        <taxon>Paenibacillus</taxon>
    </lineage>
</organism>
<keyword evidence="2" id="KW-0238">DNA-binding</keyword>
<dbReference type="Pfam" id="PF12833">
    <property type="entry name" value="HTH_18"/>
    <property type="match status" value="1"/>
</dbReference>
<reference evidence="6 7" key="1">
    <citation type="submission" date="2019-05" db="EMBL/GenBank/DDBJ databases">
        <title>We sequenced the genome of Paenibacillus hemerocallicola KCTC 33185 for further insight into its adaptation and study the phylogeny of Paenibacillus.</title>
        <authorList>
            <person name="Narsing Rao M.P."/>
        </authorList>
    </citation>
    <scope>NUCLEOTIDE SEQUENCE [LARGE SCALE GENOMIC DNA]</scope>
    <source>
        <strain evidence="6 7">KCTC 33185</strain>
    </source>
</reference>
<dbReference type="SMART" id="SM00342">
    <property type="entry name" value="HTH_ARAC"/>
    <property type="match status" value="1"/>
</dbReference>